<dbReference type="EMBL" id="ABEU02000021">
    <property type="protein sequence ID" value="PNR32273.1"/>
    <property type="molecule type" value="Genomic_DNA"/>
</dbReference>
<feature type="transmembrane region" description="Helical" evidence="1">
    <location>
        <begin position="12"/>
        <end position="34"/>
    </location>
</feature>
<feature type="transmembrane region" description="Helical" evidence="1">
    <location>
        <begin position="46"/>
        <end position="66"/>
    </location>
</feature>
<dbReference type="Proteomes" id="UP000006727">
    <property type="component" value="Chromosome 21"/>
</dbReference>
<evidence type="ECO:0000313" key="4">
    <source>
        <dbReference type="Proteomes" id="UP000006727"/>
    </source>
</evidence>
<keyword evidence="1" id="KW-0812">Transmembrane</keyword>
<evidence type="ECO:0000313" key="3">
    <source>
        <dbReference type="EnsemblPlants" id="Pp3c21_19480V3.1"/>
    </source>
</evidence>
<evidence type="ECO:0000313" key="2">
    <source>
        <dbReference type="EMBL" id="PNR32273.1"/>
    </source>
</evidence>
<gene>
    <name evidence="2" type="ORF">PHYPA_026399</name>
</gene>
<sequence length="122" mass="13500">MESNGGPAKSLPLLYFVFVLVFRAPQVAGHAAALECVRRASIAREFFRFPCVCGCIGCPFICQGVASKIVFLRLADGVEVGVVRLVAAWLLETWHCCFNFWCGVQAASIYVLVAAVWHYYFC</sequence>
<organism evidence="2">
    <name type="scientific">Physcomitrium patens</name>
    <name type="common">Spreading-leaved earth moss</name>
    <name type="synonym">Physcomitrella patens</name>
    <dbReference type="NCBI Taxonomy" id="3218"/>
    <lineage>
        <taxon>Eukaryota</taxon>
        <taxon>Viridiplantae</taxon>
        <taxon>Streptophyta</taxon>
        <taxon>Embryophyta</taxon>
        <taxon>Bryophyta</taxon>
        <taxon>Bryophytina</taxon>
        <taxon>Bryopsida</taxon>
        <taxon>Funariidae</taxon>
        <taxon>Funariales</taxon>
        <taxon>Funariaceae</taxon>
        <taxon>Physcomitrium</taxon>
    </lineage>
</organism>
<feature type="transmembrane region" description="Helical" evidence="1">
    <location>
        <begin position="98"/>
        <end position="120"/>
    </location>
</feature>
<reference evidence="2 4" key="1">
    <citation type="journal article" date="2008" name="Science">
        <title>The Physcomitrella genome reveals evolutionary insights into the conquest of land by plants.</title>
        <authorList>
            <person name="Rensing S."/>
            <person name="Lang D."/>
            <person name="Zimmer A."/>
            <person name="Terry A."/>
            <person name="Salamov A."/>
            <person name="Shapiro H."/>
            <person name="Nishiyama T."/>
            <person name="Perroud P.-F."/>
            <person name="Lindquist E."/>
            <person name="Kamisugi Y."/>
            <person name="Tanahashi T."/>
            <person name="Sakakibara K."/>
            <person name="Fujita T."/>
            <person name="Oishi K."/>
            <person name="Shin-I T."/>
            <person name="Kuroki Y."/>
            <person name="Toyoda A."/>
            <person name="Suzuki Y."/>
            <person name="Hashimoto A."/>
            <person name="Yamaguchi K."/>
            <person name="Sugano A."/>
            <person name="Kohara Y."/>
            <person name="Fujiyama A."/>
            <person name="Anterola A."/>
            <person name="Aoki S."/>
            <person name="Ashton N."/>
            <person name="Barbazuk W.B."/>
            <person name="Barker E."/>
            <person name="Bennetzen J."/>
            <person name="Bezanilla M."/>
            <person name="Blankenship R."/>
            <person name="Cho S.H."/>
            <person name="Dutcher S."/>
            <person name="Estelle M."/>
            <person name="Fawcett J.A."/>
            <person name="Gundlach H."/>
            <person name="Hanada K."/>
            <person name="Heyl A."/>
            <person name="Hicks K.A."/>
            <person name="Hugh J."/>
            <person name="Lohr M."/>
            <person name="Mayer K."/>
            <person name="Melkozernov A."/>
            <person name="Murata T."/>
            <person name="Nelson D."/>
            <person name="Pils B."/>
            <person name="Prigge M."/>
            <person name="Reiss B."/>
            <person name="Renner T."/>
            <person name="Rombauts S."/>
            <person name="Rushton P."/>
            <person name="Sanderfoot A."/>
            <person name="Schween G."/>
            <person name="Shiu S.-H."/>
            <person name="Stueber K."/>
            <person name="Theodoulou F.L."/>
            <person name="Tu H."/>
            <person name="Van de Peer Y."/>
            <person name="Verrier P.J."/>
            <person name="Waters E."/>
            <person name="Wood A."/>
            <person name="Yang L."/>
            <person name="Cove D."/>
            <person name="Cuming A."/>
            <person name="Hasebe M."/>
            <person name="Lucas S."/>
            <person name="Mishler D.B."/>
            <person name="Reski R."/>
            <person name="Grigoriev I."/>
            <person name="Quatrano R.S."/>
            <person name="Boore J.L."/>
        </authorList>
    </citation>
    <scope>NUCLEOTIDE SEQUENCE [LARGE SCALE GENOMIC DNA]</scope>
    <source>
        <strain evidence="3 4">cv. Gransden 2004</strain>
    </source>
</reference>
<accession>A0A2K1ISL9</accession>
<dbReference type="AlphaFoldDB" id="A0A2K1ISL9"/>
<keyword evidence="1" id="KW-1133">Transmembrane helix</keyword>
<keyword evidence="4" id="KW-1185">Reference proteome</keyword>
<feature type="transmembrane region" description="Helical" evidence="1">
    <location>
        <begin position="72"/>
        <end position="91"/>
    </location>
</feature>
<name>A0A2K1ISL9_PHYPA</name>
<keyword evidence="1" id="KW-0472">Membrane</keyword>
<evidence type="ECO:0000256" key="1">
    <source>
        <dbReference type="SAM" id="Phobius"/>
    </source>
</evidence>
<protein>
    <submittedName>
        <fullName evidence="2 3">Uncharacterized protein</fullName>
    </submittedName>
</protein>
<reference evidence="2 4" key="2">
    <citation type="journal article" date="2018" name="Plant J.">
        <title>The Physcomitrella patens chromosome-scale assembly reveals moss genome structure and evolution.</title>
        <authorList>
            <person name="Lang D."/>
            <person name="Ullrich K.K."/>
            <person name="Murat F."/>
            <person name="Fuchs J."/>
            <person name="Jenkins J."/>
            <person name="Haas F.B."/>
            <person name="Piednoel M."/>
            <person name="Gundlach H."/>
            <person name="Van Bel M."/>
            <person name="Meyberg R."/>
            <person name="Vives C."/>
            <person name="Morata J."/>
            <person name="Symeonidi A."/>
            <person name="Hiss M."/>
            <person name="Muchero W."/>
            <person name="Kamisugi Y."/>
            <person name="Saleh O."/>
            <person name="Blanc G."/>
            <person name="Decker E.L."/>
            <person name="van Gessel N."/>
            <person name="Grimwood J."/>
            <person name="Hayes R.D."/>
            <person name="Graham S.W."/>
            <person name="Gunter L.E."/>
            <person name="McDaniel S.F."/>
            <person name="Hoernstein S.N.W."/>
            <person name="Larsson A."/>
            <person name="Li F.W."/>
            <person name="Perroud P.F."/>
            <person name="Phillips J."/>
            <person name="Ranjan P."/>
            <person name="Rokshar D.S."/>
            <person name="Rothfels C.J."/>
            <person name="Schneider L."/>
            <person name="Shu S."/>
            <person name="Stevenson D.W."/>
            <person name="Thummler F."/>
            <person name="Tillich M."/>
            <person name="Villarreal Aguilar J.C."/>
            <person name="Widiez T."/>
            <person name="Wong G.K."/>
            <person name="Wymore A."/>
            <person name="Zhang Y."/>
            <person name="Zimmer A.D."/>
            <person name="Quatrano R.S."/>
            <person name="Mayer K.F.X."/>
            <person name="Goodstein D."/>
            <person name="Casacuberta J.M."/>
            <person name="Vandepoele K."/>
            <person name="Reski R."/>
            <person name="Cuming A.C."/>
            <person name="Tuskan G.A."/>
            <person name="Maumus F."/>
            <person name="Salse J."/>
            <person name="Schmutz J."/>
            <person name="Rensing S.A."/>
        </authorList>
    </citation>
    <scope>NUCLEOTIDE SEQUENCE [LARGE SCALE GENOMIC DNA]</scope>
    <source>
        <strain evidence="3 4">cv. Gransden 2004</strain>
    </source>
</reference>
<dbReference type="EnsemblPlants" id="Pp3c21_19480V3.1">
    <property type="protein sequence ID" value="Pp3c21_19480V3.1"/>
    <property type="gene ID" value="Pp3c21_19480"/>
</dbReference>
<dbReference type="InParanoid" id="A0A2K1ISL9"/>
<proteinExistence type="predicted"/>
<reference evidence="3" key="3">
    <citation type="submission" date="2020-12" db="UniProtKB">
        <authorList>
            <consortium name="EnsemblPlants"/>
        </authorList>
    </citation>
    <scope>IDENTIFICATION</scope>
</reference>
<dbReference type="Gramene" id="Pp3c21_19480V3.1">
    <property type="protein sequence ID" value="Pp3c21_19480V3.1"/>
    <property type="gene ID" value="Pp3c21_19480"/>
</dbReference>